<keyword evidence="2" id="KW-0808">Transferase</keyword>
<feature type="domain" description="Aminotransferase class V" evidence="1">
    <location>
        <begin position="41"/>
        <end position="462"/>
    </location>
</feature>
<organism evidence="2 3">
    <name type="scientific">Bimuria novae-zelandiae CBS 107.79</name>
    <dbReference type="NCBI Taxonomy" id="1447943"/>
    <lineage>
        <taxon>Eukaryota</taxon>
        <taxon>Fungi</taxon>
        <taxon>Dikarya</taxon>
        <taxon>Ascomycota</taxon>
        <taxon>Pezizomycotina</taxon>
        <taxon>Dothideomycetes</taxon>
        <taxon>Pleosporomycetidae</taxon>
        <taxon>Pleosporales</taxon>
        <taxon>Massarineae</taxon>
        <taxon>Didymosphaeriaceae</taxon>
        <taxon>Bimuria</taxon>
    </lineage>
</organism>
<dbReference type="InterPro" id="IPR000192">
    <property type="entry name" value="Aminotrans_V_dom"/>
</dbReference>
<dbReference type="PANTHER" id="PTHR14237:SF80">
    <property type="entry name" value="MOLYBDENUM COFACTOR SULFURASE"/>
    <property type="match status" value="1"/>
</dbReference>
<dbReference type="OrthoDB" id="10264306at2759"/>
<evidence type="ECO:0000313" key="2">
    <source>
        <dbReference type="EMBL" id="KAF1979594.1"/>
    </source>
</evidence>
<dbReference type="PANTHER" id="PTHR14237">
    <property type="entry name" value="MOLYBDOPTERIN COFACTOR SULFURASE MOSC"/>
    <property type="match status" value="1"/>
</dbReference>
<reference evidence="2" key="1">
    <citation type="journal article" date="2020" name="Stud. Mycol.">
        <title>101 Dothideomycetes genomes: a test case for predicting lifestyles and emergence of pathogens.</title>
        <authorList>
            <person name="Haridas S."/>
            <person name="Albert R."/>
            <person name="Binder M."/>
            <person name="Bloem J."/>
            <person name="Labutti K."/>
            <person name="Salamov A."/>
            <person name="Andreopoulos B."/>
            <person name="Baker S."/>
            <person name="Barry K."/>
            <person name="Bills G."/>
            <person name="Bluhm B."/>
            <person name="Cannon C."/>
            <person name="Castanera R."/>
            <person name="Culley D."/>
            <person name="Daum C."/>
            <person name="Ezra D."/>
            <person name="Gonzalez J."/>
            <person name="Henrissat B."/>
            <person name="Kuo A."/>
            <person name="Liang C."/>
            <person name="Lipzen A."/>
            <person name="Lutzoni F."/>
            <person name="Magnuson J."/>
            <person name="Mondo S."/>
            <person name="Nolan M."/>
            <person name="Ohm R."/>
            <person name="Pangilinan J."/>
            <person name="Park H.-J."/>
            <person name="Ramirez L."/>
            <person name="Alfaro M."/>
            <person name="Sun H."/>
            <person name="Tritt A."/>
            <person name="Yoshinaga Y."/>
            <person name="Zwiers L.-H."/>
            <person name="Turgeon B."/>
            <person name="Goodwin S."/>
            <person name="Spatafora J."/>
            <person name="Crous P."/>
            <person name="Grigoriev I."/>
        </authorList>
    </citation>
    <scope>NUCLEOTIDE SEQUENCE</scope>
    <source>
        <strain evidence="2">CBS 107.79</strain>
    </source>
</reference>
<name>A0A6A5VQI8_9PLEO</name>
<dbReference type="InterPro" id="IPR015421">
    <property type="entry name" value="PyrdxlP-dep_Trfase_major"/>
</dbReference>
<proteinExistence type="predicted"/>
<evidence type="ECO:0000259" key="1">
    <source>
        <dbReference type="Pfam" id="PF00266"/>
    </source>
</evidence>
<dbReference type="AlphaFoldDB" id="A0A6A5VQI8"/>
<protein>
    <submittedName>
        <fullName evidence="2">PLP-dependent transferase</fullName>
    </submittedName>
</protein>
<dbReference type="GO" id="GO:0008265">
    <property type="term" value="F:molybdenum cofactor sulfurtransferase activity"/>
    <property type="evidence" value="ECO:0007669"/>
    <property type="project" value="TreeGrafter"/>
</dbReference>
<sequence length="527" mass="59227">MLANLLCKIFSHAGQSAEPHRYDLSVSAMRKREYPMLHGITYLDHAGTTLPSVSLIDAFSEQQKKLLLANPHSALAEFPSISQTLTEETRRKVLELFNASPEHFEVIFVANATAAMKLVFDAFRDHDPGFDYYYHRDSHTSLVGGRELASQHSCFGIDEVDGTTEWWPNQQSQSSRRPRLFAYPAQSNMNGRRLPLSWPALMRKEENKQNTYVLLDVAAYVSTTPIDLSNHKTAPDFLSMSFYKIFGFPNLGALVVRKAAAHVFDKRRYFGGGTTDMITCNEDPWVAKKKGLSERLEDGTGPAHSILALSCAIDVYKRLYGGMAQVSRHTSWLALQLYKELLAIRHTNGQPVCVIYKNPESTYGDPISQGPTVAFNVCAPDGRWFDTALVSNEAMVCKIHLRAGGMCNPAGMAHALGFSDNELRQFYTAGMRCGEGDHWKGMPLGMVRASFGACSTLEDVRVLVSFIRDHFIDRYRRDSGTKLPQQRKATSVLRSLPHPMSWIAMTRCCSGREKHTRRELVSKKWET</sequence>
<keyword evidence="3" id="KW-1185">Reference proteome</keyword>
<evidence type="ECO:0000313" key="3">
    <source>
        <dbReference type="Proteomes" id="UP000800036"/>
    </source>
</evidence>
<dbReference type="Pfam" id="PF00266">
    <property type="entry name" value="Aminotran_5"/>
    <property type="match status" value="1"/>
</dbReference>
<dbReference type="GO" id="GO:0043545">
    <property type="term" value="P:molybdopterin cofactor metabolic process"/>
    <property type="evidence" value="ECO:0007669"/>
    <property type="project" value="TreeGrafter"/>
</dbReference>
<dbReference type="SUPFAM" id="SSF53383">
    <property type="entry name" value="PLP-dependent transferases"/>
    <property type="match status" value="1"/>
</dbReference>
<dbReference type="InterPro" id="IPR015424">
    <property type="entry name" value="PyrdxlP-dep_Trfase"/>
</dbReference>
<dbReference type="Proteomes" id="UP000800036">
    <property type="component" value="Unassembled WGS sequence"/>
</dbReference>
<dbReference type="Gene3D" id="3.40.640.10">
    <property type="entry name" value="Type I PLP-dependent aspartate aminotransferase-like (Major domain)"/>
    <property type="match status" value="1"/>
</dbReference>
<accession>A0A6A5VQI8</accession>
<gene>
    <name evidence="2" type="ORF">BU23DRAFT_636734</name>
</gene>
<dbReference type="EMBL" id="ML976657">
    <property type="protein sequence ID" value="KAF1979594.1"/>
    <property type="molecule type" value="Genomic_DNA"/>
</dbReference>